<dbReference type="EMBL" id="PJKA01000002">
    <property type="protein sequence ID" value="PNC20408.1"/>
    <property type="molecule type" value="Genomic_DNA"/>
</dbReference>
<dbReference type="PANTHER" id="PTHR34071:SF2">
    <property type="entry name" value="FLAVIN-NUCLEOTIDE-BINDING PROTEIN"/>
    <property type="match status" value="1"/>
</dbReference>
<comment type="caution">
    <text evidence="1">The sequence shown here is derived from an EMBL/GenBank/DDBJ whole genome shotgun (WGS) entry which is preliminary data.</text>
</comment>
<dbReference type="InterPro" id="IPR024747">
    <property type="entry name" value="Pyridox_Oxase-rel"/>
</dbReference>
<sequence length="171" mass="19610">MKEGERFRLMRRKDREVTRREDLLEMMARFKVCRLGLWDGREVYVVPLNFGYEERDGSLELFFHCAGEGRKLDILQARPEASFEMDGDHVLVEGKTPCLYSYAYACVMGRGMVDFLQEDGEKMHALSRIMLQQTGREAAFTPAMVRAVCVLRLRVESISGKLHACPEPPSA</sequence>
<dbReference type="Proteomes" id="UP000236000">
    <property type="component" value="Unassembled WGS sequence"/>
</dbReference>
<name>A0A2N8HH63_9BACT</name>
<dbReference type="InterPro" id="IPR012349">
    <property type="entry name" value="Split_barrel_FMN-bd"/>
</dbReference>
<evidence type="ECO:0000313" key="2">
    <source>
        <dbReference type="Proteomes" id="UP000236000"/>
    </source>
</evidence>
<dbReference type="OrthoDB" id="9794935at2"/>
<dbReference type="Pfam" id="PF12900">
    <property type="entry name" value="Pyridox_ox_2"/>
    <property type="match status" value="1"/>
</dbReference>
<protein>
    <submittedName>
        <fullName evidence="1">MFS transporter</fullName>
    </submittedName>
</protein>
<dbReference type="PANTHER" id="PTHR34071">
    <property type="entry name" value="5-NITROIMIDAZOLE ANTIBIOTICS RESISTANCE PROTEIN, NIMA-FAMILY-RELATED PROTEIN-RELATED"/>
    <property type="match status" value="1"/>
</dbReference>
<dbReference type="Gene3D" id="2.30.110.10">
    <property type="entry name" value="Electron Transport, Fmn-binding Protein, Chain A"/>
    <property type="match status" value="1"/>
</dbReference>
<dbReference type="SUPFAM" id="SSF50475">
    <property type="entry name" value="FMN-binding split barrel"/>
    <property type="match status" value="1"/>
</dbReference>
<reference evidence="1 2" key="1">
    <citation type="journal article" date="2017" name="BMC Genomics">
        <title>Genome sequencing of 39 Akkermansia muciniphila isolates reveals its population structure, genomic and functional diverisity, and global distribution in mammalian gut microbiotas.</title>
        <authorList>
            <person name="Guo X."/>
            <person name="Li S."/>
            <person name="Zhang J."/>
            <person name="Wu F."/>
            <person name="Li X."/>
            <person name="Wu D."/>
            <person name="Zhang M."/>
            <person name="Ou Z."/>
            <person name="Jie Z."/>
            <person name="Yan Q."/>
            <person name="Li P."/>
            <person name="Yi J."/>
            <person name="Peng Y."/>
        </authorList>
    </citation>
    <scope>NUCLEOTIDE SEQUENCE [LARGE SCALE GENOMIC DNA]</scope>
    <source>
        <strain evidence="1 2">GP24</strain>
    </source>
</reference>
<proteinExistence type="predicted"/>
<evidence type="ECO:0000313" key="1">
    <source>
        <dbReference type="EMBL" id="PNC20408.1"/>
    </source>
</evidence>
<dbReference type="AlphaFoldDB" id="A0A2N8HH63"/>
<gene>
    <name evidence="1" type="ORF">CXU22_01095</name>
</gene>
<accession>A0A2N8HH63</accession>
<organism evidence="1 2">
    <name type="scientific">Akkermansia muciniphila</name>
    <dbReference type="NCBI Taxonomy" id="239935"/>
    <lineage>
        <taxon>Bacteria</taxon>
        <taxon>Pseudomonadati</taxon>
        <taxon>Verrucomicrobiota</taxon>
        <taxon>Verrucomicrobiia</taxon>
        <taxon>Verrucomicrobiales</taxon>
        <taxon>Akkermansiaceae</taxon>
        <taxon>Akkermansia</taxon>
    </lineage>
</organism>